<accession>A0A162PT09</accession>
<organism evidence="1 2">
    <name type="scientific">Daphnia magna</name>
    <dbReference type="NCBI Taxonomy" id="35525"/>
    <lineage>
        <taxon>Eukaryota</taxon>
        <taxon>Metazoa</taxon>
        <taxon>Ecdysozoa</taxon>
        <taxon>Arthropoda</taxon>
        <taxon>Crustacea</taxon>
        <taxon>Branchiopoda</taxon>
        <taxon>Diplostraca</taxon>
        <taxon>Cladocera</taxon>
        <taxon>Anomopoda</taxon>
        <taxon>Daphniidae</taxon>
        <taxon>Daphnia</taxon>
    </lineage>
</organism>
<sequence length="45" mass="5028">LDQVITWRWSGNMGLNFSSVGLGGETGIGRTNNFISTLIFRILVW</sequence>
<protein>
    <submittedName>
        <fullName evidence="1">Uncharacterized protein</fullName>
    </submittedName>
</protein>
<proteinExistence type="predicted"/>
<reference evidence="1 2" key="1">
    <citation type="submission" date="2016-03" db="EMBL/GenBank/DDBJ databases">
        <title>EvidentialGene: Evidence-directed Construction of Genes on Genomes.</title>
        <authorList>
            <person name="Gilbert D.G."/>
            <person name="Choi J.-H."/>
            <person name="Mockaitis K."/>
            <person name="Colbourne J."/>
            <person name="Pfrender M."/>
        </authorList>
    </citation>
    <scope>NUCLEOTIDE SEQUENCE [LARGE SCALE GENOMIC DNA]</scope>
    <source>
        <strain evidence="1 2">Xinb3</strain>
        <tissue evidence="1">Complete organism</tissue>
    </source>
</reference>
<dbReference type="AlphaFoldDB" id="A0A162PT09"/>
<name>A0A162PT09_9CRUS</name>
<dbReference type="Proteomes" id="UP000076858">
    <property type="component" value="Unassembled WGS sequence"/>
</dbReference>
<feature type="non-terminal residue" evidence="1">
    <location>
        <position position="1"/>
    </location>
</feature>
<gene>
    <name evidence="1" type="ORF">APZ42_014519</name>
</gene>
<keyword evidence="2" id="KW-1185">Reference proteome</keyword>
<evidence type="ECO:0000313" key="1">
    <source>
        <dbReference type="EMBL" id="KZS19126.1"/>
    </source>
</evidence>
<comment type="caution">
    <text evidence="1">The sequence shown here is derived from an EMBL/GenBank/DDBJ whole genome shotgun (WGS) entry which is preliminary data.</text>
</comment>
<evidence type="ECO:0000313" key="2">
    <source>
        <dbReference type="Proteomes" id="UP000076858"/>
    </source>
</evidence>
<dbReference type="EMBL" id="LRGB01000443">
    <property type="protein sequence ID" value="KZS19126.1"/>
    <property type="molecule type" value="Genomic_DNA"/>
</dbReference>